<feature type="region of interest" description="Disordered" evidence="1">
    <location>
        <begin position="128"/>
        <end position="183"/>
    </location>
</feature>
<gene>
    <name evidence="2" type="ORF">RJ641_017201</name>
</gene>
<protein>
    <recommendedName>
        <fullName evidence="4">Protein IQ-DOMAIN 1</fullName>
    </recommendedName>
</protein>
<dbReference type="EMBL" id="JBAMMX010000022">
    <property type="protein sequence ID" value="KAK6918779.1"/>
    <property type="molecule type" value="Genomic_DNA"/>
</dbReference>
<reference evidence="2 3" key="1">
    <citation type="submission" date="2023-12" db="EMBL/GenBank/DDBJ databases">
        <title>A high-quality genome assembly for Dillenia turbinata (Dilleniales).</title>
        <authorList>
            <person name="Chanderbali A."/>
        </authorList>
    </citation>
    <scope>NUCLEOTIDE SEQUENCE [LARGE SCALE GENOMIC DNA]</scope>
    <source>
        <strain evidence="2">LSX21</strain>
        <tissue evidence="2">Leaf</tissue>
    </source>
</reference>
<proteinExistence type="predicted"/>
<name>A0AAN8YXG7_9MAGN</name>
<feature type="compositionally biased region" description="Basic and acidic residues" evidence="1">
    <location>
        <begin position="157"/>
        <end position="183"/>
    </location>
</feature>
<evidence type="ECO:0000256" key="1">
    <source>
        <dbReference type="SAM" id="MobiDB-lite"/>
    </source>
</evidence>
<evidence type="ECO:0000313" key="3">
    <source>
        <dbReference type="Proteomes" id="UP001370490"/>
    </source>
</evidence>
<dbReference type="AlphaFoldDB" id="A0AAN8YXG7"/>
<organism evidence="2 3">
    <name type="scientific">Dillenia turbinata</name>
    <dbReference type="NCBI Taxonomy" id="194707"/>
    <lineage>
        <taxon>Eukaryota</taxon>
        <taxon>Viridiplantae</taxon>
        <taxon>Streptophyta</taxon>
        <taxon>Embryophyta</taxon>
        <taxon>Tracheophyta</taxon>
        <taxon>Spermatophyta</taxon>
        <taxon>Magnoliopsida</taxon>
        <taxon>eudicotyledons</taxon>
        <taxon>Gunneridae</taxon>
        <taxon>Pentapetalae</taxon>
        <taxon>Dilleniales</taxon>
        <taxon>Dilleniaceae</taxon>
        <taxon>Dillenia</taxon>
    </lineage>
</organism>
<accession>A0AAN8YXG7</accession>
<sequence>MQEEEWDDSTVSSNISKIRIQNKLEATTRRERALAYAFLQQLRICSRRKQEKCEGAELNTSWSWLERWMATCVQEGSTTADSATKQIETISSNNKSMSRKRYSDVQEEKESCGSNEVSVQIVLQTKEQDKDRIKPAKNKLKATRSVSRQKTVPSYHCVKEHTKVSKKDCSTEMENDKASRTRQ</sequence>
<keyword evidence="3" id="KW-1185">Reference proteome</keyword>
<evidence type="ECO:0008006" key="4">
    <source>
        <dbReference type="Google" id="ProtNLM"/>
    </source>
</evidence>
<feature type="region of interest" description="Disordered" evidence="1">
    <location>
        <begin position="90"/>
        <end position="109"/>
    </location>
</feature>
<dbReference type="Proteomes" id="UP001370490">
    <property type="component" value="Unassembled WGS sequence"/>
</dbReference>
<comment type="caution">
    <text evidence="2">The sequence shown here is derived from an EMBL/GenBank/DDBJ whole genome shotgun (WGS) entry which is preliminary data.</text>
</comment>
<evidence type="ECO:0000313" key="2">
    <source>
        <dbReference type="EMBL" id="KAK6918779.1"/>
    </source>
</evidence>